<dbReference type="PANTHER" id="PTHR37953">
    <property type="entry name" value="UPF0127 PROTEIN MJ1496"/>
    <property type="match status" value="1"/>
</dbReference>
<gene>
    <name evidence="1" type="ORF">A2937_03450</name>
</gene>
<name>A0A1G2SGZ8_9BACT</name>
<comment type="caution">
    <text evidence="1">The sequence shown here is derived from an EMBL/GenBank/DDBJ whole genome shotgun (WGS) entry which is preliminary data.</text>
</comment>
<dbReference type="Gene3D" id="2.60.120.1140">
    <property type="entry name" value="Protein of unknown function DUF192"/>
    <property type="match status" value="1"/>
</dbReference>
<protein>
    <recommendedName>
        <fullName evidence="3">DUF192 domain-containing protein</fullName>
    </recommendedName>
</protein>
<dbReference type="EMBL" id="MHUW01000003">
    <property type="protein sequence ID" value="OHA84285.1"/>
    <property type="molecule type" value="Genomic_DNA"/>
</dbReference>
<evidence type="ECO:0000313" key="2">
    <source>
        <dbReference type="Proteomes" id="UP000177987"/>
    </source>
</evidence>
<evidence type="ECO:0008006" key="3">
    <source>
        <dbReference type="Google" id="ProtNLM"/>
    </source>
</evidence>
<dbReference type="AlphaFoldDB" id="A0A1G2SGZ8"/>
<dbReference type="InterPro" id="IPR003795">
    <property type="entry name" value="DUF192"/>
</dbReference>
<dbReference type="PANTHER" id="PTHR37953:SF1">
    <property type="entry name" value="UPF0127 PROTEIN MJ1496"/>
    <property type="match status" value="1"/>
</dbReference>
<dbReference type="InterPro" id="IPR038695">
    <property type="entry name" value="Saro_0823-like_sf"/>
</dbReference>
<organism evidence="1 2">
    <name type="scientific">Candidatus Yonathbacteria bacterium RIFCSPLOWO2_01_FULL_47_33b</name>
    <dbReference type="NCBI Taxonomy" id="1802727"/>
    <lineage>
        <taxon>Bacteria</taxon>
        <taxon>Candidatus Yonathiibacteriota</taxon>
    </lineage>
</organism>
<evidence type="ECO:0000313" key="1">
    <source>
        <dbReference type="EMBL" id="OHA84285.1"/>
    </source>
</evidence>
<sequence>MGGEVFVYDVADTYLLREQGLSGRDQLDPGSGMIFVFPKDDQYGFWMKDMRFSIDIIWLDSRYRIVDVKKDATPASYPEIFSPSQSARYVAEVRAGFFEERHLKIGDTLEILR</sequence>
<proteinExistence type="predicted"/>
<dbReference type="STRING" id="1802727.A2937_03450"/>
<reference evidence="1 2" key="1">
    <citation type="journal article" date="2016" name="Nat. Commun.">
        <title>Thousands of microbial genomes shed light on interconnected biogeochemical processes in an aquifer system.</title>
        <authorList>
            <person name="Anantharaman K."/>
            <person name="Brown C.T."/>
            <person name="Hug L.A."/>
            <person name="Sharon I."/>
            <person name="Castelle C.J."/>
            <person name="Probst A.J."/>
            <person name="Thomas B.C."/>
            <person name="Singh A."/>
            <person name="Wilkins M.J."/>
            <person name="Karaoz U."/>
            <person name="Brodie E.L."/>
            <person name="Williams K.H."/>
            <person name="Hubbard S.S."/>
            <person name="Banfield J.F."/>
        </authorList>
    </citation>
    <scope>NUCLEOTIDE SEQUENCE [LARGE SCALE GENOMIC DNA]</scope>
</reference>
<dbReference type="Pfam" id="PF02643">
    <property type="entry name" value="DUF192"/>
    <property type="match status" value="1"/>
</dbReference>
<accession>A0A1G2SGZ8</accession>
<dbReference type="Proteomes" id="UP000177987">
    <property type="component" value="Unassembled WGS sequence"/>
</dbReference>